<sequence>MLKDFRLRRASLWPLLRRALGGLGLGLTVSALPAVAHAQPPVQDHWVRYAQFVSNTFQHRLNDPGQEPVRRLHGWLQERMHDSSKPLPAPVLVVRVSVGAAGQIDGLEFDSLGWPQADADLSYLLTSEPLPVLPPRDLRQPIVLQLTLGLPS</sequence>
<gene>
    <name evidence="2" type="ORF">N0K08_21185</name>
</gene>
<comment type="caution">
    <text evidence="2">The sequence shown here is derived from an EMBL/GenBank/DDBJ whole genome shotgun (WGS) entry which is preliminary data.</text>
</comment>
<accession>A0ABT2PTA3</accession>
<dbReference type="EMBL" id="JAODYH010000017">
    <property type="protein sequence ID" value="MCT9813151.1"/>
    <property type="molecule type" value="Genomic_DNA"/>
</dbReference>
<protein>
    <submittedName>
        <fullName evidence="2">YbaB/EbfC family DNA-binding protein</fullName>
    </submittedName>
</protein>
<feature type="signal peptide" evidence="1">
    <location>
        <begin position="1"/>
        <end position="38"/>
    </location>
</feature>
<reference evidence="2 3" key="1">
    <citation type="submission" date="2022-09" db="EMBL/GenBank/DDBJ databases">
        <title>Draft genome of isolate Be4.</title>
        <authorList>
            <person name="Sanchez-Castro I."/>
            <person name="Martinez-Rodriguez P."/>
            <person name="Descostes M."/>
            <person name="Merroun M."/>
        </authorList>
    </citation>
    <scope>NUCLEOTIDE SEQUENCE [LARGE SCALE GENOMIC DNA]</scope>
    <source>
        <strain evidence="2 3">Be4</strain>
    </source>
</reference>
<keyword evidence="1" id="KW-0732">Signal</keyword>
<keyword evidence="3" id="KW-1185">Reference proteome</keyword>
<name>A0ABT2PTA3_9BURK</name>
<dbReference type="GO" id="GO:0003677">
    <property type="term" value="F:DNA binding"/>
    <property type="evidence" value="ECO:0007669"/>
    <property type="project" value="UniProtKB-KW"/>
</dbReference>
<feature type="chain" id="PRO_5045563180" evidence="1">
    <location>
        <begin position="39"/>
        <end position="152"/>
    </location>
</feature>
<dbReference type="Proteomes" id="UP001525968">
    <property type="component" value="Unassembled WGS sequence"/>
</dbReference>
<proteinExistence type="predicted"/>
<evidence type="ECO:0000256" key="1">
    <source>
        <dbReference type="SAM" id="SignalP"/>
    </source>
</evidence>
<dbReference type="RefSeq" id="WP_261502405.1">
    <property type="nucleotide sequence ID" value="NZ_JAODYH010000017.1"/>
</dbReference>
<evidence type="ECO:0000313" key="2">
    <source>
        <dbReference type="EMBL" id="MCT9813151.1"/>
    </source>
</evidence>
<evidence type="ECO:0000313" key="3">
    <source>
        <dbReference type="Proteomes" id="UP001525968"/>
    </source>
</evidence>
<keyword evidence="2" id="KW-0238">DNA-binding</keyword>
<organism evidence="2 3">
    <name type="scientific">Acidovorax bellezanensis</name>
    <dbReference type="NCBI Taxonomy" id="2976702"/>
    <lineage>
        <taxon>Bacteria</taxon>
        <taxon>Pseudomonadati</taxon>
        <taxon>Pseudomonadota</taxon>
        <taxon>Betaproteobacteria</taxon>
        <taxon>Burkholderiales</taxon>
        <taxon>Comamonadaceae</taxon>
        <taxon>Acidovorax</taxon>
    </lineage>
</organism>